<reference evidence="1 3" key="1">
    <citation type="submission" date="2012-11" db="EMBL/GenBank/DDBJ databases">
        <title>Whole genome sequence of Acetobacter cibinongensis 4H-1.</title>
        <authorList>
            <person name="Azuma Y."/>
            <person name="Higashiura N."/>
            <person name="Hirakawa H."/>
            <person name="Matsushita K."/>
        </authorList>
    </citation>
    <scope>NUCLEOTIDE SEQUENCE [LARGE SCALE GENOMIC DNA]</scope>
    <source>
        <strain evidence="1 3">4H-1</strain>
    </source>
</reference>
<organism evidence="1 3">
    <name type="scientific">Acetobacter cibinongensis</name>
    <dbReference type="NCBI Taxonomy" id="146475"/>
    <lineage>
        <taxon>Bacteria</taxon>
        <taxon>Pseudomonadati</taxon>
        <taxon>Pseudomonadota</taxon>
        <taxon>Alphaproteobacteria</taxon>
        <taxon>Acetobacterales</taxon>
        <taxon>Acetobacteraceae</taxon>
        <taxon>Acetobacter</taxon>
    </lineage>
</organism>
<sequence>MAEHPCINDFDKCRNLDEVIRYSPLAEEGRLQCLVAADGLRFGPAEYPSFMEGKRFGEYISYSDKVWHMGIIVLAQREAMIPNGYGGKERRTMLCQYDMFARKVTALQVK</sequence>
<dbReference type="EMBL" id="BJVU01000020">
    <property type="protein sequence ID" value="GEL60049.1"/>
    <property type="molecule type" value="Genomic_DNA"/>
</dbReference>
<keyword evidence="4" id="KW-1185">Reference proteome</keyword>
<dbReference type="AlphaFoldDB" id="A0A0D6N2D8"/>
<comment type="caution">
    <text evidence="1">The sequence shown here is derived from an EMBL/GenBank/DDBJ whole genome shotgun (WGS) entry which is preliminary data.</text>
</comment>
<accession>A0A6N3SUA5</accession>
<evidence type="ECO:0000313" key="1">
    <source>
        <dbReference type="EMBL" id="GAN60109.1"/>
    </source>
</evidence>
<protein>
    <submittedName>
        <fullName evidence="1">Uncharacterized protein</fullName>
    </submittedName>
</protein>
<accession>A0A0D6N2D8</accession>
<dbReference type="EMBL" id="BAMV01000009">
    <property type="protein sequence ID" value="GAN60109.1"/>
    <property type="molecule type" value="Genomic_DNA"/>
</dbReference>
<reference evidence="2 4" key="2">
    <citation type="submission" date="2019-07" db="EMBL/GenBank/DDBJ databases">
        <title>Whole genome shotgun sequence of Acetobacter cibinongensis NBRC 16605.</title>
        <authorList>
            <person name="Hosoyama A."/>
            <person name="Uohara A."/>
            <person name="Ohji S."/>
            <person name="Ichikawa N."/>
        </authorList>
    </citation>
    <scope>NUCLEOTIDE SEQUENCE [LARGE SCALE GENOMIC DNA]</scope>
    <source>
        <strain evidence="2 4">NBRC 16605</strain>
    </source>
</reference>
<evidence type="ECO:0000313" key="3">
    <source>
        <dbReference type="Proteomes" id="UP000032671"/>
    </source>
</evidence>
<evidence type="ECO:0000313" key="4">
    <source>
        <dbReference type="Proteomes" id="UP000321891"/>
    </source>
</evidence>
<dbReference type="Proteomes" id="UP000032671">
    <property type="component" value="Unassembled WGS sequence"/>
</dbReference>
<evidence type="ECO:0000313" key="2">
    <source>
        <dbReference type="EMBL" id="GEL60049.1"/>
    </source>
</evidence>
<gene>
    <name evidence="1" type="ORF">Abci_009_014</name>
    <name evidence="2" type="ORF">ACI01nite_26510</name>
</gene>
<dbReference type="Proteomes" id="UP000321891">
    <property type="component" value="Unassembled WGS sequence"/>
</dbReference>
<name>A0A0D6N2D8_9PROT</name>
<proteinExistence type="predicted"/>